<feature type="domain" description="HD-GYP" evidence="2">
    <location>
        <begin position="386"/>
        <end position="583"/>
    </location>
</feature>
<sequence length="584" mass="67654">MGRLKTNYPKRFTIFAIAYFILFSTFIALRGFQAVAIDVKLIIVTVLIIYFNYIDLKGSKSFHISFNIPVIFYIFLLYPIKFILPYSFILIFIVFFVKKLIQKRNVADAFVISFFSSGVQSSYILLGIYIFHLFYPYRFSHIGITQSGALLLAFLSMALSNFLIYCFINYILMQNKISKNDFTIFVYSSLSDLVLFLLFLPLYILTVNNMNGMALFYILAVYALIRIFYNILSVRVNILVYADLIKKLSELVYNIDDYDSIEKSIVEYFRYLKSNIYLENIYFYRGTYENTLEITPDNKKIFRYLLPEIRSLTNTQYKFCEIAKGQIKHYPFKVLYLCKTNHNREIGGLLVSLLTNNKSPYLFSFSKILFNRLNAILDLHLDKKENRELLENIISILVSSIEGSSKEVLTHSKRVAIIASGIAEKLGYSREKTELFKYAGLLHDIGVVTYSRAIYAKKSKNELTDEEWNMIKNHPRVGYDVLKNIKSLGDVPLWILDHHERYDGAGFPNGKKGEEISDGGMILNIANVFDSFLFGKTYMNKVPVNMAVKYIIQGKGTLFDPDLINRIQNYLEAIANNLIKNTEH</sequence>
<dbReference type="Proteomes" id="UP000282321">
    <property type="component" value="Unassembled WGS sequence"/>
</dbReference>
<evidence type="ECO:0000313" key="4">
    <source>
        <dbReference type="Proteomes" id="UP000282321"/>
    </source>
</evidence>
<dbReference type="InterPro" id="IPR037522">
    <property type="entry name" value="HD_GYP_dom"/>
</dbReference>
<dbReference type="NCBIfam" id="TIGR00277">
    <property type="entry name" value="HDIG"/>
    <property type="match status" value="1"/>
</dbReference>
<feature type="transmembrane region" description="Helical" evidence="1">
    <location>
        <begin position="110"/>
        <end position="135"/>
    </location>
</feature>
<reference evidence="3 4" key="1">
    <citation type="submission" date="2018-06" db="EMBL/GenBank/DDBJ databases">
        <title>Extensive metabolic versatility and redundancy in microbially diverse, dynamic hydrothermal sediments.</title>
        <authorList>
            <person name="Dombrowski N."/>
            <person name="Teske A."/>
            <person name="Baker B.J."/>
        </authorList>
    </citation>
    <scope>NUCLEOTIDE SEQUENCE [LARGE SCALE GENOMIC DNA]</scope>
    <source>
        <strain evidence="3">B35_G9</strain>
    </source>
</reference>
<organism evidence="3 4">
    <name type="scientific">candidate division TA06 bacterium</name>
    <dbReference type="NCBI Taxonomy" id="2250710"/>
    <lineage>
        <taxon>Bacteria</taxon>
        <taxon>Bacteria division TA06</taxon>
    </lineage>
</organism>
<dbReference type="InterPro" id="IPR003607">
    <property type="entry name" value="HD/PDEase_dom"/>
</dbReference>
<gene>
    <name evidence="3" type="ORF">DRP44_02105</name>
</gene>
<accession>A0A660S9Y7</accession>
<dbReference type="PANTHER" id="PTHR43155">
    <property type="entry name" value="CYCLIC DI-GMP PHOSPHODIESTERASE PA4108-RELATED"/>
    <property type="match status" value="1"/>
</dbReference>
<keyword evidence="1" id="KW-1133">Transmembrane helix</keyword>
<dbReference type="SMART" id="SM00471">
    <property type="entry name" value="HDc"/>
    <property type="match status" value="1"/>
</dbReference>
<dbReference type="Pfam" id="PF13487">
    <property type="entry name" value="HD_5"/>
    <property type="match status" value="1"/>
</dbReference>
<dbReference type="PROSITE" id="PS51832">
    <property type="entry name" value="HD_GYP"/>
    <property type="match status" value="1"/>
</dbReference>
<dbReference type="PANTHER" id="PTHR43155:SF2">
    <property type="entry name" value="CYCLIC DI-GMP PHOSPHODIESTERASE PA4108"/>
    <property type="match status" value="1"/>
</dbReference>
<feature type="transmembrane region" description="Helical" evidence="1">
    <location>
        <begin position="147"/>
        <end position="172"/>
    </location>
</feature>
<dbReference type="EMBL" id="QNBC01000016">
    <property type="protein sequence ID" value="RKX67598.1"/>
    <property type="molecule type" value="Genomic_DNA"/>
</dbReference>
<dbReference type="CDD" id="cd00077">
    <property type="entry name" value="HDc"/>
    <property type="match status" value="1"/>
</dbReference>
<dbReference type="Gene3D" id="1.10.3210.10">
    <property type="entry name" value="Hypothetical protein af1432"/>
    <property type="match status" value="1"/>
</dbReference>
<dbReference type="AlphaFoldDB" id="A0A660S9Y7"/>
<feature type="transmembrane region" description="Helical" evidence="1">
    <location>
        <begin position="12"/>
        <end position="29"/>
    </location>
</feature>
<dbReference type="InterPro" id="IPR006675">
    <property type="entry name" value="HDIG_dom"/>
</dbReference>
<feature type="transmembrane region" description="Helical" evidence="1">
    <location>
        <begin position="35"/>
        <end position="54"/>
    </location>
</feature>
<feature type="transmembrane region" description="Helical" evidence="1">
    <location>
        <begin position="210"/>
        <end position="229"/>
    </location>
</feature>
<comment type="caution">
    <text evidence="3">The sequence shown here is derived from an EMBL/GenBank/DDBJ whole genome shotgun (WGS) entry which is preliminary data.</text>
</comment>
<protein>
    <recommendedName>
        <fullName evidence="2">HD-GYP domain-containing protein</fullName>
    </recommendedName>
</protein>
<name>A0A660S9Y7_UNCT6</name>
<evidence type="ECO:0000259" key="2">
    <source>
        <dbReference type="PROSITE" id="PS51832"/>
    </source>
</evidence>
<evidence type="ECO:0000256" key="1">
    <source>
        <dbReference type="SAM" id="Phobius"/>
    </source>
</evidence>
<keyword evidence="1" id="KW-0472">Membrane</keyword>
<feature type="transmembrane region" description="Helical" evidence="1">
    <location>
        <begin position="61"/>
        <end position="78"/>
    </location>
</feature>
<dbReference type="SUPFAM" id="SSF109604">
    <property type="entry name" value="HD-domain/PDEase-like"/>
    <property type="match status" value="1"/>
</dbReference>
<proteinExistence type="predicted"/>
<feature type="transmembrane region" description="Helical" evidence="1">
    <location>
        <begin position="184"/>
        <end position="204"/>
    </location>
</feature>
<evidence type="ECO:0000313" key="3">
    <source>
        <dbReference type="EMBL" id="RKX67598.1"/>
    </source>
</evidence>
<feature type="transmembrane region" description="Helical" evidence="1">
    <location>
        <begin position="84"/>
        <end position="101"/>
    </location>
</feature>
<keyword evidence="1" id="KW-0812">Transmembrane</keyword>